<dbReference type="InterPro" id="IPR011234">
    <property type="entry name" value="Fumarylacetoacetase-like_C"/>
</dbReference>
<evidence type="ECO:0000259" key="15">
    <source>
        <dbReference type="Pfam" id="PF09298"/>
    </source>
</evidence>
<keyword evidence="8 13" id="KW-0460">Magnesium</keyword>
<evidence type="ECO:0000256" key="11">
    <source>
        <dbReference type="PIRSR" id="PIRSR605959-1"/>
    </source>
</evidence>
<keyword evidence="7 13" id="KW-0106">Calcium</keyword>
<reference evidence="16" key="1">
    <citation type="submission" date="2016-03" db="EMBL/GenBank/DDBJ databases">
        <authorList>
            <person name="Ploux O."/>
        </authorList>
    </citation>
    <scope>NUCLEOTIDE SEQUENCE</scope>
    <source>
        <strain evidence="16">UC10</strain>
    </source>
</reference>
<evidence type="ECO:0000256" key="9">
    <source>
        <dbReference type="ARBA" id="ARBA00022878"/>
    </source>
</evidence>
<feature type="binding site" evidence="13">
    <location>
        <position position="133"/>
    </location>
    <ligand>
        <name>Ca(2+)</name>
        <dbReference type="ChEBI" id="CHEBI:29108"/>
    </ligand>
</feature>
<feature type="binding site" evidence="12">
    <location>
        <position position="366"/>
    </location>
    <ligand>
        <name>substrate</name>
    </ligand>
</feature>
<evidence type="ECO:0000256" key="12">
    <source>
        <dbReference type="PIRSR" id="PIRSR605959-2"/>
    </source>
</evidence>
<comment type="cofactor">
    <cofactor evidence="2 13">
        <name>Mg(2+)</name>
        <dbReference type="ChEBI" id="CHEBI:18420"/>
    </cofactor>
</comment>
<dbReference type="GO" id="GO:1902000">
    <property type="term" value="P:homogentisate catabolic process"/>
    <property type="evidence" value="ECO:0007669"/>
    <property type="project" value="TreeGrafter"/>
</dbReference>
<feature type="binding site" evidence="13">
    <location>
        <position position="259"/>
    </location>
    <ligand>
        <name>Mg(2+)</name>
        <dbReference type="ChEBI" id="CHEBI:18420"/>
    </ligand>
</feature>
<keyword evidence="6 16" id="KW-0378">Hydrolase</keyword>
<evidence type="ECO:0000256" key="6">
    <source>
        <dbReference type="ARBA" id="ARBA00022801"/>
    </source>
</evidence>
<keyword evidence="10" id="KW-0585">Phenylalanine catabolism</keyword>
<proteinExistence type="predicted"/>
<dbReference type="InterPro" id="IPR005959">
    <property type="entry name" value="Fumarylacetoacetase"/>
</dbReference>
<dbReference type="SUPFAM" id="SSF56529">
    <property type="entry name" value="FAH"/>
    <property type="match status" value="1"/>
</dbReference>
<feature type="active site" description="Proton acceptor" evidence="11">
    <location>
        <position position="140"/>
    </location>
</feature>
<evidence type="ECO:0000256" key="10">
    <source>
        <dbReference type="ARBA" id="ARBA00023232"/>
    </source>
</evidence>
<dbReference type="GO" id="GO:0006559">
    <property type="term" value="P:L-phenylalanine catabolic process"/>
    <property type="evidence" value="ECO:0007669"/>
    <property type="project" value="UniProtKB-UniPathway"/>
</dbReference>
<keyword evidence="9" id="KW-0828">Tyrosine catabolism</keyword>
<feature type="binding site" evidence="12">
    <location>
        <position position="135"/>
    </location>
    <ligand>
        <name>substrate</name>
    </ligand>
</feature>
<dbReference type="Pfam" id="PF09298">
    <property type="entry name" value="FAA_hydrolase_N"/>
    <property type="match status" value="1"/>
</dbReference>
<feature type="binding site" evidence="12">
    <location>
        <position position="149"/>
    </location>
    <ligand>
        <name>substrate</name>
    </ligand>
</feature>
<dbReference type="NCBIfam" id="TIGR01266">
    <property type="entry name" value="fum_ac_acetase"/>
    <property type="match status" value="1"/>
</dbReference>
<evidence type="ECO:0000256" key="7">
    <source>
        <dbReference type="ARBA" id="ARBA00022837"/>
    </source>
</evidence>
<dbReference type="KEGG" id="sphu:SPPYR_0714"/>
<evidence type="ECO:0000259" key="14">
    <source>
        <dbReference type="Pfam" id="PF01557"/>
    </source>
</evidence>
<dbReference type="EC" id="3.7.1.2" evidence="4"/>
<feature type="binding site" evidence="13">
    <location>
        <position position="239"/>
    </location>
    <ligand>
        <name>Mg(2+)</name>
        <dbReference type="ChEBI" id="CHEBI:18420"/>
    </ligand>
</feature>
<feature type="binding site" evidence="13">
    <location>
        <position position="205"/>
    </location>
    <ligand>
        <name>Ca(2+)</name>
        <dbReference type="ChEBI" id="CHEBI:29108"/>
    </ligand>
</feature>
<evidence type="ECO:0000256" key="5">
    <source>
        <dbReference type="ARBA" id="ARBA00022723"/>
    </source>
</evidence>
<evidence type="ECO:0000256" key="13">
    <source>
        <dbReference type="PIRSR" id="PIRSR605959-3"/>
    </source>
</evidence>
<evidence type="ECO:0000256" key="3">
    <source>
        <dbReference type="ARBA" id="ARBA00004782"/>
    </source>
</evidence>
<dbReference type="InterPro" id="IPR036663">
    <property type="entry name" value="Fumarylacetoacetase_C_sf"/>
</dbReference>
<feature type="binding site" evidence="13">
    <location>
        <position position="263"/>
    </location>
    <ligand>
        <name>Mg(2+)</name>
        <dbReference type="ChEBI" id="CHEBI:18420"/>
    </ligand>
</feature>
<feature type="domain" description="Fumarylacetoacetase-like C-terminal" evidence="14">
    <location>
        <begin position="158"/>
        <end position="426"/>
    </location>
</feature>
<feature type="domain" description="Fumarylacetoacetase N-terminal" evidence="15">
    <location>
        <begin position="30"/>
        <end position="125"/>
    </location>
</feature>
<evidence type="ECO:0000256" key="4">
    <source>
        <dbReference type="ARBA" id="ARBA00012094"/>
    </source>
</evidence>
<organism evidence="16">
    <name type="scientific">uncultured Sphingopyxis sp</name>
    <dbReference type="NCBI Taxonomy" id="310581"/>
    <lineage>
        <taxon>Bacteria</taxon>
        <taxon>Pseudomonadati</taxon>
        <taxon>Pseudomonadota</taxon>
        <taxon>Alphaproteobacteria</taxon>
        <taxon>Sphingomonadales</taxon>
        <taxon>Sphingomonadaceae</taxon>
        <taxon>Sphingopyxis</taxon>
        <taxon>environmental samples</taxon>
    </lineage>
</organism>
<gene>
    <name evidence="16" type="primary">FAH</name>
    <name evidence="16" type="ORF">SPPYR_0714</name>
</gene>
<dbReference type="SUPFAM" id="SSF63433">
    <property type="entry name" value="Fumarylacetoacetate hydrolase, FAH, N-terminal domain"/>
    <property type="match status" value="1"/>
</dbReference>
<dbReference type="Gene3D" id="3.90.850.10">
    <property type="entry name" value="Fumarylacetoacetase-like, C-terminal domain"/>
    <property type="match status" value="1"/>
</dbReference>
<dbReference type="UniPathway" id="UPA00139">
    <property type="reaction ID" value="UER00341"/>
</dbReference>
<evidence type="ECO:0000313" key="16">
    <source>
        <dbReference type="EMBL" id="SBV31834.1"/>
    </source>
</evidence>
<dbReference type="Pfam" id="PF01557">
    <property type="entry name" value="FAA_hydrolase"/>
    <property type="match status" value="1"/>
</dbReference>
<dbReference type="PANTHER" id="PTHR43069">
    <property type="entry name" value="FUMARYLACETOACETASE"/>
    <property type="match status" value="1"/>
</dbReference>
<comment type="pathway">
    <text evidence="3">Amino-acid degradation; L-phenylalanine degradation; acetoacetate and fumarate from L-phenylalanine: step 6/6.</text>
</comment>
<dbReference type="InterPro" id="IPR015377">
    <property type="entry name" value="Fumarylacetoacetase_N"/>
</dbReference>
<dbReference type="EMBL" id="LT598653">
    <property type="protein sequence ID" value="SBV31834.1"/>
    <property type="molecule type" value="Genomic_DNA"/>
</dbReference>
<evidence type="ECO:0000256" key="1">
    <source>
        <dbReference type="ARBA" id="ARBA00001913"/>
    </source>
</evidence>
<dbReference type="GO" id="GO:0004334">
    <property type="term" value="F:fumarylacetoacetase activity"/>
    <property type="evidence" value="ECO:0007669"/>
    <property type="project" value="UniProtKB-EC"/>
</dbReference>
<evidence type="ECO:0000256" key="8">
    <source>
        <dbReference type="ARBA" id="ARBA00022842"/>
    </source>
</evidence>
<sequence>MTWWTTDETHDPARTSWVESANGHEDFPVQNLPFGLFSPFDRGERVGVAIGDAILDLRACADAGFFNDIIASACSGSSVNALLGLPALQKRALRRRLSELLSDSDYRPGIENKLFPSSDCILHVPARIGDYTDFYVGIHHANNIGRLFRPDNPLLPNYKYVPIGYHGRASSIRASDVPVRRPRGQRKLPDQESPVYEPTARLDYELELGVWIGAGNKLGDPVEIGSAHRHFAGLSLLNDWSARDIQAWEYQPLGPFLAKNFASTISPWIVTAEALAPYRIAQPPRPAGDPAPLPYLLDEADQAHGAFAITLETWIRTAAMRAAGQPAHRLSTGPATSMYWTVHQILTHHASNGCNLKPGDLLGTGTISAPEREGFGSMLEISDGGKHPMILPSGEQRCFVEDGDEVIMKASAHAPGFAAIGLGSCQAIVLPAS</sequence>
<feature type="binding site" evidence="13">
    <location>
        <position position="239"/>
    </location>
    <ligand>
        <name>Ca(2+)</name>
        <dbReference type="ChEBI" id="CHEBI:29108"/>
    </ligand>
</feature>
<dbReference type="GO" id="GO:0046872">
    <property type="term" value="F:metal ion binding"/>
    <property type="evidence" value="ECO:0007669"/>
    <property type="project" value="UniProtKB-KW"/>
</dbReference>
<dbReference type="AlphaFoldDB" id="A0A1Y5PX79"/>
<dbReference type="Gene3D" id="2.30.30.230">
    <property type="entry name" value="Fumarylacetoacetase, N-terminal domain"/>
    <property type="match status" value="1"/>
</dbReference>
<keyword evidence="5 13" id="KW-0479">Metal-binding</keyword>
<feature type="binding site" evidence="12">
    <location>
        <position position="250"/>
    </location>
    <ligand>
        <name>substrate</name>
    </ligand>
</feature>
<feature type="binding site" evidence="13">
    <location>
        <position position="207"/>
    </location>
    <ligand>
        <name>Ca(2+)</name>
        <dbReference type="ChEBI" id="CHEBI:29108"/>
    </ligand>
</feature>
<protein>
    <recommendedName>
        <fullName evidence="4">fumarylacetoacetase</fullName>
        <ecNumber evidence="4">3.7.1.2</ecNumber>
    </recommendedName>
</protein>
<dbReference type="RefSeq" id="WP_295323766.1">
    <property type="nucleotide sequence ID" value="NZ_LT598653.1"/>
</dbReference>
<comment type="cofactor">
    <cofactor evidence="1 13">
        <name>Ca(2+)</name>
        <dbReference type="ChEBI" id="CHEBI:29108"/>
    </cofactor>
</comment>
<dbReference type="GO" id="GO:0006572">
    <property type="term" value="P:L-tyrosine catabolic process"/>
    <property type="evidence" value="ECO:0007669"/>
    <property type="project" value="UniProtKB-KW"/>
</dbReference>
<accession>A0A1Y5PX79</accession>
<name>A0A1Y5PX79_9SPHN</name>
<dbReference type="InterPro" id="IPR036462">
    <property type="entry name" value="Fumarylacetoacetase_N_sf"/>
</dbReference>
<evidence type="ECO:0000256" key="2">
    <source>
        <dbReference type="ARBA" id="ARBA00001946"/>
    </source>
</evidence>
<feature type="binding site" evidence="12">
    <location>
        <position position="246"/>
    </location>
    <ligand>
        <name>substrate</name>
    </ligand>
</feature>
<dbReference type="PANTHER" id="PTHR43069:SF2">
    <property type="entry name" value="FUMARYLACETOACETASE"/>
    <property type="match status" value="1"/>
</dbReference>